<name>A0ABD3HAL8_9MARC</name>
<feature type="region of interest" description="Disordered" evidence="1">
    <location>
        <begin position="148"/>
        <end position="191"/>
    </location>
</feature>
<keyword evidence="3" id="KW-1185">Reference proteome</keyword>
<feature type="region of interest" description="Disordered" evidence="1">
    <location>
        <begin position="212"/>
        <end position="245"/>
    </location>
</feature>
<proteinExistence type="predicted"/>
<evidence type="ECO:0000313" key="2">
    <source>
        <dbReference type="EMBL" id="KAL3687906.1"/>
    </source>
</evidence>
<organism evidence="2 3">
    <name type="scientific">Riccia sorocarpa</name>
    <dbReference type="NCBI Taxonomy" id="122646"/>
    <lineage>
        <taxon>Eukaryota</taxon>
        <taxon>Viridiplantae</taxon>
        <taxon>Streptophyta</taxon>
        <taxon>Embryophyta</taxon>
        <taxon>Marchantiophyta</taxon>
        <taxon>Marchantiopsida</taxon>
        <taxon>Marchantiidae</taxon>
        <taxon>Marchantiales</taxon>
        <taxon>Ricciaceae</taxon>
        <taxon>Riccia</taxon>
    </lineage>
</organism>
<gene>
    <name evidence="2" type="ORF">R1sor_014215</name>
</gene>
<sequence>MYASSKGADETPSSPSSSLKKHFLPAAQPASCTSVKSLAENTKSLKFAAPPEKVLPSIDGSSKDSGKFNRIAALARVTPAISNEENPVLLTTPGDTRENADVTVSGSKGTSGTTEDKPSNGGVASFSEIAHRWQDVNLSHQSGITADKLKEESWDNEVDEELPRPSFSSTPGTWKSHKVDESAAASGKPVMKVSPAWMDRLGTDTKGDVLLAKTNVEEPGPVSPMSSAAQGKSFDEPDVPSVLRQKCPSASFYDYSESGSDGDESSW</sequence>
<protein>
    <submittedName>
        <fullName evidence="2">Uncharacterized protein</fullName>
    </submittedName>
</protein>
<reference evidence="2 3" key="1">
    <citation type="submission" date="2024-09" db="EMBL/GenBank/DDBJ databases">
        <title>Chromosome-scale assembly of Riccia sorocarpa.</title>
        <authorList>
            <person name="Paukszto L."/>
        </authorList>
    </citation>
    <scope>NUCLEOTIDE SEQUENCE [LARGE SCALE GENOMIC DNA]</scope>
    <source>
        <strain evidence="2">LP-2024</strain>
        <tissue evidence="2">Aerial parts of the thallus</tissue>
    </source>
</reference>
<dbReference type="Proteomes" id="UP001633002">
    <property type="component" value="Unassembled WGS sequence"/>
</dbReference>
<dbReference type="AlphaFoldDB" id="A0ABD3HAL8"/>
<dbReference type="EMBL" id="JBJQOH010000004">
    <property type="protein sequence ID" value="KAL3687906.1"/>
    <property type="molecule type" value="Genomic_DNA"/>
</dbReference>
<comment type="caution">
    <text evidence="2">The sequence shown here is derived from an EMBL/GenBank/DDBJ whole genome shotgun (WGS) entry which is preliminary data.</text>
</comment>
<evidence type="ECO:0000313" key="3">
    <source>
        <dbReference type="Proteomes" id="UP001633002"/>
    </source>
</evidence>
<accession>A0ABD3HAL8</accession>
<feature type="region of interest" description="Disordered" evidence="1">
    <location>
        <begin position="1"/>
        <end position="26"/>
    </location>
</feature>
<feature type="region of interest" description="Disordered" evidence="1">
    <location>
        <begin position="85"/>
        <end position="123"/>
    </location>
</feature>
<evidence type="ECO:0000256" key="1">
    <source>
        <dbReference type="SAM" id="MobiDB-lite"/>
    </source>
</evidence>